<organism evidence="9 10">
    <name type="scientific">Petromyces alliaceus</name>
    <name type="common">Aspergillus alliaceus</name>
    <dbReference type="NCBI Taxonomy" id="209559"/>
    <lineage>
        <taxon>Eukaryota</taxon>
        <taxon>Fungi</taxon>
        <taxon>Dikarya</taxon>
        <taxon>Ascomycota</taxon>
        <taxon>Pezizomycotina</taxon>
        <taxon>Eurotiomycetes</taxon>
        <taxon>Eurotiomycetidae</taxon>
        <taxon>Eurotiales</taxon>
        <taxon>Aspergillaceae</taxon>
        <taxon>Aspergillus</taxon>
        <taxon>Aspergillus subgen. Circumdati</taxon>
    </lineage>
</organism>
<dbReference type="Gene3D" id="1.20.120.1770">
    <property type="match status" value="1"/>
</dbReference>
<name>A0A8H6E5S7_PETAA</name>
<dbReference type="SMART" id="SM00665">
    <property type="entry name" value="B561"/>
    <property type="match status" value="1"/>
</dbReference>
<dbReference type="CDD" id="cd09630">
    <property type="entry name" value="CDH_like_cytochrome"/>
    <property type="match status" value="1"/>
</dbReference>
<dbReference type="GO" id="GO:0016020">
    <property type="term" value="C:membrane"/>
    <property type="evidence" value="ECO:0007669"/>
    <property type="project" value="UniProtKB-SubCell"/>
</dbReference>
<keyword evidence="2" id="KW-0813">Transport</keyword>
<protein>
    <recommendedName>
        <fullName evidence="8">Cytochrome b561 domain-containing protein</fullName>
    </recommendedName>
</protein>
<comment type="subcellular location">
    <subcellularLocation>
        <location evidence="1">Membrane</location>
    </subcellularLocation>
</comment>
<accession>A0A8H6E5S7</accession>
<feature type="transmembrane region" description="Helical" evidence="7">
    <location>
        <begin position="306"/>
        <end position="333"/>
    </location>
</feature>
<keyword evidence="5 7" id="KW-1133">Transmembrane helix</keyword>
<feature type="transmembrane region" description="Helical" evidence="7">
    <location>
        <begin position="375"/>
        <end position="393"/>
    </location>
</feature>
<evidence type="ECO:0000256" key="2">
    <source>
        <dbReference type="ARBA" id="ARBA00022448"/>
    </source>
</evidence>
<evidence type="ECO:0000313" key="10">
    <source>
        <dbReference type="Proteomes" id="UP000541154"/>
    </source>
</evidence>
<dbReference type="PANTHER" id="PTHR47797">
    <property type="entry name" value="DEHYDROGENASE, PUTATIVE (AFU_ORTHOLOGUE AFUA_8G05805)-RELATED"/>
    <property type="match status" value="1"/>
</dbReference>
<dbReference type="PANTHER" id="PTHR47797:SF1">
    <property type="entry name" value="CYTOCHROME B561 DOMAIN-CONTAINING PROTEIN-RELATED"/>
    <property type="match status" value="1"/>
</dbReference>
<gene>
    <name evidence="9" type="ORF">ETB97_001439</name>
</gene>
<dbReference type="Pfam" id="PF16010">
    <property type="entry name" value="CDH-cyt"/>
    <property type="match status" value="1"/>
</dbReference>
<feature type="transmembrane region" description="Helical" evidence="7">
    <location>
        <begin position="445"/>
        <end position="468"/>
    </location>
</feature>
<feature type="domain" description="Cytochrome b561" evidence="8">
    <location>
        <begin position="267"/>
        <end position="471"/>
    </location>
</feature>
<dbReference type="PROSITE" id="PS50939">
    <property type="entry name" value="CYTOCHROME_B561"/>
    <property type="match status" value="1"/>
</dbReference>
<dbReference type="InterPro" id="IPR005018">
    <property type="entry name" value="DOMON_domain"/>
</dbReference>
<evidence type="ECO:0000256" key="4">
    <source>
        <dbReference type="ARBA" id="ARBA00022982"/>
    </source>
</evidence>
<keyword evidence="10" id="KW-1185">Reference proteome</keyword>
<dbReference type="Proteomes" id="UP000541154">
    <property type="component" value="Unassembled WGS sequence"/>
</dbReference>
<evidence type="ECO:0000256" key="3">
    <source>
        <dbReference type="ARBA" id="ARBA00022692"/>
    </source>
</evidence>
<evidence type="ECO:0000256" key="7">
    <source>
        <dbReference type="SAM" id="Phobius"/>
    </source>
</evidence>
<feature type="transmembrane region" description="Helical" evidence="7">
    <location>
        <begin position="345"/>
        <end position="363"/>
    </location>
</feature>
<comment type="caution">
    <text evidence="9">The sequence shown here is derived from an EMBL/GenBank/DDBJ whole genome shotgun (WGS) entry which is preliminary data.</text>
</comment>
<sequence>MPYSRLSAPRKTARSSAPSWNLSRFKHLEAEQGLFLTFDELSPSVKNITMSLCEYPVFNMLRDLTERSRCNLNLKSLETVILLPQPSTPDGMSGLSRSNNSDEIYDDGHYRAKFIEACDEIEKPFKEYPLIFTFTVKSGPILFQIKAPSSLQWVGLGQGKQMAGANMFILYSAPSNNVTISPRSGQGHFPPVYNPNSRVFLLDGSGIHDGTMTANVLCENCIEWQGGSIDPSSSSTQWIYAYKEGPPLNSVNATESIQRHDGNGIANADLTQAKTTTDNPFLTYNPATGSNDAVSSMDGTRGNAMLVAHGIMMAIAFVLLFPSFALLISLPWVTSPSKVHAPLQVLALTLAIAGMGVGIQLAIDKKVKSSSHPIIGIIVVALLVLFQPLMGFLQHRHFRRNGGKGAFAYLHRWLGRSMIILGIVNGGLGFRLAGIGNPSTPRSAMIAYSVIAGVMGLLYLGTHLLVAMQGRSRGQARKLEHNRHPEM</sequence>
<reference evidence="9 10" key="1">
    <citation type="submission" date="2019-04" db="EMBL/GenBank/DDBJ databases">
        <title>Aspergillus burnettii sp. nov., novel species from soil in southeast Queensland.</title>
        <authorList>
            <person name="Gilchrist C.L.M."/>
            <person name="Pitt J.I."/>
            <person name="Lange L."/>
            <person name="Lacey H.J."/>
            <person name="Vuong D."/>
            <person name="Midgley D.J."/>
            <person name="Greenfield P."/>
            <person name="Bradbury M."/>
            <person name="Lacey E."/>
            <person name="Busk P.K."/>
            <person name="Pilgaard B."/>
            <person name="Chooi Y.H."/>
            <person name="Piggott A.M."/>
        </authorList>
    </citation>
    <scope>NUCLEOTIDE SEQUENCE [LARGE SCALE GENOMIC DNA]</scope>
    <source>
        <strain evidence="9 10">FRR 5400</strain>
    </source>
</reference>
<keyword evidence="4" id="KW-0249">Electron transport</keyword>
<dbReference type="InterPro" id="IPR006593">
    <property type="entry name" value="Cyt_b561/ferric_Rdtase_TM"/>
</dbReference>
<dbReference type="InterPro" id="IPR015920">
    <property type="entry name" value="Cellobiose_DH-like_cyt"/>
</dbReference>
<feature type="transmembrane region" description="Helical" evidence="7">
    <location>
        <begin position="413"/>
        <end position="433"/>
    </location>
</feature>
<dbReference type="SMART" id="SM00664">
    <property type="entry name" value="DoH"/>
    <property type="match status" value="1"/>
</dbReference>
<dbReference type="Gene3D" id="2.60.40.1210">
    <property type="entry name" value="Cellobiose dehydrogenase, cytochrome domain"/>
    <property type="match status" value="1"/>
</dbReference>
<dbReference type="SUPFAM" id="SSF49344">
    <property type="entry name" value="CBD9-like"/>
    <property type="match status" value="1"/>
</dbReference>
<evidence type="ECO:0000256" key="1">
    <source>
        <dbReference type="ARBA" id="ARBA00004370"/>
    </source>
</evidence>
<dbReference type="EMBL" id="SPNV01000128">
    <property type="protein sequence ID" value="KAF5860489.1"/>
    <property type="molecule type" value="Genomic_DNA"/>
</dbReference>
<dbReference type="Pfam" id="PF03188">
    <property type="entry name" value="Cytochrom_B561"/>
    <property type="match status" value="1"/>
</dbReference>
<keyword evidence="6 7" id="KW-0472">Membrane</keyword>
<evidence type="ECO:0000259" key="8">
    <source>
        <dbReference type="PROSITE" id="PS50939"/>
    </source>
</evidence>
<evidence type="ECO:0000313" key="9">
    <source>
        <dbReference type="EMBL" id="KAF5860489.1"/>
    </source>
</evidence>
<proteinExistence type="predicted"/>
<keyword evidence="3 7" id="KW-0812">Transmembrane</keyword>
<dbReference type="CDD" id="cd08760">
    <property type="entry name" value="Cyt_b561_FRRS1_like"/>
    <property type="match status" value="1"/>
</dbReference>
<evidence type="ECO:0000256" key="5">
    <source>
        <dbReference type="ARBA" id="ARBA00022989"/>
    </source>
</evidence>
<dbReference type="AlphaFoldDB" id="A0A8H6E5S7"/>
<evidence type="ECO:0000256" key="6">
    <source>
        <dbReference type="ARBA" id="ARBA00023136"/>
    </source>
</evidence>